<keyword evidence="3" id="KW-0808">Transferase</keyword>
<evidence type="ECO:0000256" key="2">
    <source>
        <dbReference type="ARBA" id="ARBA00023304"/>
    </source>
</evidence>
<dbReference type="Proteomes" id="UP000249066">
    <property type="component" value="Unassembled WGS sequence"/>
</dbReference>
<comment type="similarity">
    <text evidence="1">Belongs to the class-IV pyridoxal-phosphate-dependent aminotransferase family.</text>
</comment>
<keyword evidence="2" id="KW-0028">Amino-acid biosynthesis</keyword>
<reference evidence="3 4" key="1">
    <citation type="submission" date="2017-08" db="EMBL/GenBank/DDBJ databases">
        <title>Infants hospitalized years apart are colonized by the same room-sourced microbial strains.</title>
        <authorList>
            <person name="Brooks B."/>
            <person name="Olm M.R."/>
            <person name="Firek B.A."/>
            <person name="Baker R."/>
            <person name="Thomas B.C."/>
            <person name="Morowitz M.J."/>
            <person name="Banfield J.F."/>
        </authorList>
    </citation>
    <scope>NUCLEOTIDE SEQUENCE [LARGE SCALE GENOMIC DNA]</scope>
    <source>
        <strain evidence="3">S2_018_000_R2_101</strain>
    </source>
</reference>
<dbReference type="GO" id="GO:0016740">
    <property type="term" value="F:transferase activity"/>
    <property type="evidence" value="ECO:0007669"/>
    <property type="project" value="UniProtKB-KW"/>
</dbReference>
<dbReference type="GO" id="GO:0009082">
    <property type="term" value="P:branched-chain amino acid biosynthetic process"/>
    <property type="evidence" value="ECO:0007669"/>
    <property type="project" value="UniProtKB-KW"/>
</dbReference>
<comment type="caution">
    <text evidence="3">The sequence shown here is derived from an EMBL/GenBank/DDBJ whole genome shotgun (WGS) entry which is preliminary data.</text>
</comment>
<dbReference type="EMBL" id="QFNN01000066">
    <property type="protein sequence ID" value="PZO89259.1"/>
    <property type="molecule type" value="Genomic_DNA"/>
</dbReference>
<evidence type="ECO:0000256" key="1">
    <source>
        <dbReference type="ARBA" id="ARBA00009320"/>
    </source>
</evidence>
<dbReference type="PANTHER" id="PTHR42743">
    <property type="entry name" value="AMINO-ACID AMINOTRANSFERASE"/>
    <property type="match status" value="1"/>
</dbReference>
<proteinExistence type="inferred from homology"/>
<evidence type="ECO:0000313" key="4">
    <source>
        <dbReference type="Proteomes" id="UP000249066"/>
    </source>
</evidence>
<sequence length="245" mass="26761">MTLRIAMWSGPRNISTAMMRSFSSRPDTAVSDEPFYGCFLEQTGLDHPMRDAIVADMDCDWWAVAVTLSEGAPEDKPVWYQKHMSHHMVGPVVPDDLPGFTHAFLIRDPARMVASYAAKRESVCPDDLGLARQRAFFERECDRLGKAPAVVDSADVLRDPAGTLSALCDALGIVWTDAMLRWPAGRHAADGIWAPHWYGRVEASTGFEGAEGAPPALDADLRAVAEACMADYQAMAVHAVGRGQE</sequence>
<keyword evidence="2" id="KW-0100">Branched-chain amino acid biosynthesis</keyword>
<dbReference type="Pfam" id="PF19798">
    <property type="entry name" value="Sulfotransfer_5"/>
    <property type="match status" value="1"/>
</dbReference>
<protein>
    <submittedName>
        <fullName evidence="3">Sulfotransferase family protein</fullName>
    </submittedName>
</protein>
<organism evidence="3 4">
    <name type="scientific">Sphingomonas sanxanigenens</name>
    <dbReference type="NCBI Taxonomy" id="397260"/>
    <lineage>
        <taxon>Bacteria</taxon>
        <taxon>Pseudomonadati</taxon>
        <taxon>Pseudomonadota</taxon>
        <taxon>Alphaproteobacteria</taxon>
        <taxon>Sphingomonadales</taxon>
        <taxon>Sphingomonadaceae</taxon>
        <taxon>Sphingomonas</taxon>
    </lineage>
</organism>
<gene>
    <name evidence="3" type="ORF">DI623_10795</name>
</gene>
<evidence type="ECO:0000313" key="3">
    <source>
        <dbReference type="EMBL" id="PZO89259.1"/>
    </source>
</evidence>
<dbReference type="Gene3D" id="3.40.50.300">
    <property type="entry name" value="P-loop containing nucleotide triphosphate hydrolases"/>
    <property type="match status" value="1"/>
</dbReference>
<name>A0A2W5A9U9_9SPHN</name>
<dbReference type="InterPro" id="IPR027417">
    <property type="entry name" value="P-loop_NTPase"/>
</dbReference>
<dbReference type="InterPro" id="IPR050571">
    <property type="entry name" value="Class-IV_PLP-Dep_Aminotrnsfr"/>
</dbReference>
<dbReference type="PANTHER" id="PTHR42743:SF11">
    <property type="entry name" value="AMINODEOXYCHORISMATE LYASE"/>
    <property type="match status" value="1"/>
</dbReference>
<dbReference type="AlphaFoldDB" id="A0A2W5A9U9"/>
<dbReference type="SUPFAM" id="SSF52540">
    <property type="entry name" value="P-loop containing nucleoside triphosphate hydrolases"/>
    <property type="match status" value="1"/>
</dbReference>
<accession>A0A2W5A9U9</accession>